<dbReference type="InterPro" id="IPR013130">
    <property type="entry name" value="Fe3_Rdtase_TM_dom"/>
</dbReference>
<dbReference type="InterPro" id="IPR022837">
    <property type="entry name" value="MsrQ-like"/>
</dbReference>
<dbReference type="GO" id="GO:0010181">
    <property type="term" value="F:FMN binding"/>
    <property type="evidence" value="ECO:0007669"/>
    <property type="project" value="TreeGrafter"/>
</dbReference>
<dbReference type="PANTHER" id="PTHR36964:SF1">
    <property type="entry name" value="PROTEIN-METHIONINE-SULFOXIDE REDUCTASE HEME-BINDING SUBUNIT MSRQ"/>
    <property type="match status" value="1"/>
</dbReference>
<evidence type="ECO:0000259" key="9">
    <source>
        <dbReference type="Pfam" id="PF01794"/>
    </source>
</evidence>
<dbReference type="GO" id="GO:0005886">
    <property type="term" value="C:plasma membrane"/>
    <property type="evidence" value="ECO:0007669"/>
    <property type="project" value="TreeGrafter"/>
</dbReference>
<organism evidence="10 11">
    <name type="scientific">Marinospirillum alkaliphilum DSM 21637</name>
    <dbReference type="NCBI Taxonomy" id="1122209"/>
    <lineage>
        <taxon>Bacteria</taxon>
        <taxon>Pseudomonadati</taxon>
        <taxon>Pseudomonadota</taxon>
        <taxon>Gammaproteobacteria</taxon>
        <taxon>Oceanospirillales</taxon>
        <taxon>Oceanospirillaceae</taxon>
        <taxon>Marinospirillum</taxon>
    </lineage>
</organism>
<gene>
    <name evidence="10" type="ORF">SAMN02745752_01097</name>
</gene>
<dbReference type="Pfam" id="PF01794">
    <property type="entry name" value="Ferric_reduct"/>
    <property type="match status" value="1"/>
</dbReference>
<keyword evidence="7 8" id="KW-0472">Membrane</keyword>
<dbReference type="GO" id="GO:0016679">
    <property type="term" value="F:oxidoreductase activity, acting on diphenols and related substances as donors"/>
    <property type="evidence" value="ECO:0007669"/>
    <property type="project" value="TreeGrafter"/>
</dbReference>
<evidence type="ECO:0000256" key="6">
    <source>
        <dbReference type="ARBA" id="ARBA00023004"/>
    </source>
</evidence>
<feature type="transmembrane region" description="Helical" evidence="8">
    <location>
        <begin position="109"/>
        <end position="127"/>
    </location>
</feature>
<evidence type="ECO:0000256" key="4">
    <source>
        <dbReference type="ARBA" id="ARBA00022692"/>
    </source>
</evidence>
<evidence type="ECO:0000256" key="1">
    <source>
        <dbReference type="ARBA" id="ARBA00004141"/>
    </source>
</evidence>
<evidence type="ECO:0000256" key="2">
    <source>
        <dbReference type="ARBA" id="ARBA00022448"/>
    </source>
</evidence>
<keyword evidence="3" id="KW-0349">Heme</keyword>
<reference evidence="10 11" key="1">
    <citation type="submission" date="2016-11" db="EMBL/GenBank/DDBJ databases">
        <authorList>
            <person name="Jaros S."/>
            <person name="Januszkiewicz K."/>
            <person name="Wedrychowicz H."/>
        </authorList>
    </citation>
    <scope>NUCLEOTIDE SEQUENCE [LARGE SCALE GENOMIC DNA]</scope>
    <source>
        <strain evidence="10 11">DSM 21637</strain>
    </source>
</reference>
<evidence type="ECO:0000256" key="5">
    <source>
        <dbReference type="ARBA" id="ARBA00022989"/>
    </source>
</evidence>
<keyword evidence="11" id="KW-1185">Reference proteome</keyword>
<evidence type="ECO:0000256" key="8">
    <source>
        <dbReference type="SAM" id="Phobius"/>
    </source>
</evidence>
<dbReference type="Proteomes" id="UP000182350">
    <property type="component" value="Unassembled WGS sequence"/>
</dbReference>
<evidence type="ECO:0000256" key="7">
    <source>
        <dbReference type="ARBA" id="ARBA00023136"/>
    </source>
</evidence>
<keyword evidence="6" id="KW-0408">Iron</keyword>
<dbReference type="PANTHER" id="PTHR36964">
    <property type="entry name" value="PROTEIN-METHIONINE-SULFOXIDE REDUCTASE HEME-BINDING SUBUNIT MSRQ"/>
    <property type="match status" value="1"/>
</dbReference>
<feature type="transmembrane region" description="Helical" evidence="8">
    <location>
        <begin position="37"/>
        <end position="54"/>
    </location>
</feature>
<dbReference type="GO" id="GO:0020037">
    <property type="term" value="F:heme binding"/>
    <property type="evidence" value="ECO:0007669"/>
    <property type="project" value="TreeGrafter"/>
</dbReference>
<keyword evidence="5 8" id="KW-1133">Transmembrane helix</keyword>
<feature type="domain" description="Ferric oxidoreductase" evidence="9">
    <location>
        <begin position="48"/>
        <end position="157"/>
    </location>
</feature>
<protein>
    <submittedName>
        <fullName evidence="10">Sulfoxide reductase heme-binding subunit YedZ</fullName>
    </submittedName>
</protein>
<dbReference type="OrthoDB" id="9788328at2"/>
<dbReference type="RefSeq" id="WP_072325351.1">
    <property type="nucleotide sequence ID" value="NZ_FPJW01000003.1"/>
</dbReference>
<dbReference type="EMBL" id="FPJW01000003">
    <property type="protein sequence ID" value="SFX29176.1"/>
    <property type="molecule type" value="Genomic_DNA"/>
</dbReference>
<feature type="transmembrane region" description="Helical" evidence="8">
    <location>
        <begin position="5"/>
        <end position="25"/>
    </location>
</feature>
<comment type="subcellular location">
    <subcellularLocation>
        <location evidence="1">Membrane</location>
        <topology evidence="1">Multi-pass membrane protein</topology>
    </subcellularLocation>
</comment>
<accession>A0A1K1VVQ3</accession>
<sequence>MPLLWFRLVVPLIGLAPLFWIGWLYQQDELGIFPEETLLHITGHSGLMLLLLTISWGMLRRFTGWVGFIATRRQLGLWAFWWLLAHASIWAGWDQGWNFDWIWREMSELLHLQLGLTALLVLLLLAATSPTRIRLAMPGLIWHSLHRLVYVATALGVWHLWIITRLDYRLVMAYALLLASLLLLRLIFLKPPTPS</sequence>
<proteinExistence type="predicted"/>
<name>A0A1K1VVQ3_9GAMM</name>
<feature type="transmembrane region" description="Helical" evidence="8">
    <location>
        <begin position="75"/>
        <end position="93"/>
    </location>
</feature>
<evidence type="ECO:0000313" key="10">
    <source>
        <dbReference type="EMBL" id="SFX29176.1"/>
    </source>
</evidence>
<evidence type="ECO:0000256" key="3">
    <source>
        <dbReference type="ARBA" id="ARBA00022617"/>
    </source>
</evidence>
<feature type="transmembrane region" description="Helical" evidence="8">
    <location>
        <begin position="170"/>
        <end position="188"/>
    </location>
</feature>
<dbReference type="AlphaFoldDB" id="A0A1K1VVQ3"/>
<evidence type="ECO:0000313" key="11">
    <source>
        <dbReference type="Proteomes" id="UP000182350"/>
    </source>
</evidence>
<keyword evidence="4 8" id="KW-0812">Transmembrane</keyword>
<keyword evidence="3" id="KW-0479">Metal-binding</keyword>
<keyword evidence="2" id="KW-0813">Transport</keyword>
<dbReference type="STRING" id="1122209.SAMN02745752_01097"/>
<feature type="transmembrane region" description="Helical" evidence="8">
    <location>
        <begin position="148"/>
        <end position="164"/>
    </location>
</feature>